<dbReference type="InterPro" id="IPR038008">
    <property type="entry name" value="Jag_KH"/>
</dbReference>
<feature type="compositionally biased region" description="Basic and acidic residues" evidence="7">
    <location>
        <begin position="117"/>
        <end position="127"/>
    </location>
</feature>
<dbReference type="SUPFAM" id="SSF82708">
    <property type="entry name" value="R3H domain"/>
    <property type="match status" value="1"/>
</dbReference>
<dbReference type="STRING" id="81857.IV38_GL000811"/>
<keyword evidence="2 6" id="KW-0694">RNA-binding</keyword>
<dbReference type="InterPro" id="IPR039247">
    <property type="entry name" value="KhpB"/>
</dbReference>
<dbReference type="InterPro" id="IPR036867">
    <property type="entry name" value="R3H_dom_sf"/>
</dbReference>
<dbReference type="Pfam" id="PF14804">
    <property type="entry name" value="Jag_N"/>
    <property type="match status" value="1"/>
</dbReference>
<dbReference type="InterPro" id="IPR032782">
    <property type="entry name" value="KhpB_N"/>
</dbReference>
<gene>
    <name evidence="6" type="primary">khpB</name>
    <name evidence="6" type="synonym">eloR</name>
    <name evidence="9" type="ORF">IV38_GL000811</name>
    <name evidence="10" type="ORF">IV40_GL001042</name>
</gene>
<dbReference type="GO" id="GO:0005737">
    <property type="term" value="C:cytoplasm"/>
    <property type="evidence" value="ECO:0007669"/>
    <property type="project" value="UniProtKB-SubCell"/>
</dbReference>
<evidence type="ECO:0000313" key="12">
    <source>
        <dbReference type="Proteomes" id="UP000051751"/>
    </source>
</evidence>
<feature type="region of interest" description="Disordered" evidence="7">
    <location>
        <begin position="66"/>
        <end position="129"/>
    </location>
</feature>
<dbReference type="PANTHER" id="PTHR35800">
    <property type="entry name" value="PROTEIN JAG"/>
    <property type="match status" value="1"/>
</dbReference>
<keyword evidence="1 6" id="KW-0963">Cytoplasm</keyword>
<evidence type="ECO:0000256" key="2">
    <source>
        <dbReference type="ARBA" id="ARBA00022884"/>
    </source>
</evidence>
<comment type="domain">
    <text evidence="6">Has an N-terminal Jag-N domain and 2 RNA-binding domains (KH and R3H).</text>
</comment>
<dbReference type="AlphaFoldDB" id="A0A0R2FX95"/>
<keyword evidence="4 6" id="KW-0143">Chaperone</keyword>
<dbReference type="EMBL" id="JQAZ01000002">
    <property type="protein sequence ID" value="KRN32979.1"/>
    <property type="molecule type" value="Genomic_DNA"/>
</dbReference>
<protein>
    <recommendedName>
        <fullName evidence="6">RNA-binding protein KhpB</fullName>
    </recommendedName>
    <alternativeName>
        <fullName evidence="6">RNA-binding protein EloR</fullName>
    </alternativeName>
</protein>
<evidence type="ECO:0000256" key="7">
    <source>
        <dbReference type="SAM" id="MobiDB-lite"/>
    </source>
</evidence>
<sequence length="279" mass="30524">MPTFQGNTIQDAIEKGLAQLKLPQDRVNVKVISEGKKGFFGLGKKPAIVHLEEKNVTVTNIKPAASAAPVQAQSRAKAAKSTAAKPAGKTPKKKAVAKKGPAKKAAASKKKPVPQKEQPKKPTRDDQIAISTATLHLTDITARIGTPTTVTVDRVDKTHVTYHLQTDKEGLLIGKHGKTINALQYLTQVYFNHNAHSKILVTLNVGRYRERREATLTRLADKAAREVIATGQPVFLDPMPSFERKQIHAHLADNQHVKTHSEGVDPHRYVIVTSKMTGF</sequence>
<dbReference type="Gene3D" id="3.30.1370.50">
    <property type="entry name" value="R3H-like domain"/>
    <property type="match status" value="1"/>
</dbReference>
<dbReference type="GO" id="GO:0008360">
    <property type="term" value="P:regulation of cell shape"/>
    <property type="evidence" value="ECO:0007669"/>
    <property type="project" value="UniProtKB-KW"/>
</dbReference>
<dbReference type="HAMAP" id="MF_00867">
    <property type="entry name" value="KhpB"/>
    <property type="match status" value="1"/>
</dbReference>
<feature type="compositionally biased region" description="Low complexity" evidence="7">
    <location>
        <begin position="66"/>
        <end position="89"/>
    </location>
</feature>
<name>A0A0R2FX95_9LACO</name>
<dbReference type="Proteomes" id="UP000051645">
    <property type="component" value="Unassembled WGS sequence"/>
</dbReference>
<dbReference type="PROSITE" id="PS51061">
    <property type="entry name" value="R3H"/>
    <property type="match status" value="1"/>
</dbReference>
<dbReference type="RefSeq" id="WP_057769204.1">
    <property type="nucleotide sequence ID" value="NZ_JQAT01000002.1"/>
</dbReference>
<reference evidence="11 12" key="1">
    <citation type="journal article" date="2015" name="Genome Announc.">
        <title>Expanding the biotechnology potential of lactobacilli through comparative genomics of 213 strains and associated genera.</title>
        <authorList>
            <person name="Sun Z."/>
            <person name="Harris H.M."/>
            <person name="McCann A."/>
            <person name="Guo C."/>
            <person name="Argimon S."/>
            <person name="Zhang W."/>
            <person name="Yang X."/>
            <person name="Jeffery I.B."/>
            <person name="Cooney J.C."/>
            <person name="Kagawa T.F."/>
            <person name="Liu W."/>
            <person name="Song Y."/>
            <person name="Salvetti E."/>
            <person name="Wrobel A."/>
            <person name="Rasinkangas P."/>
            <person name="Parkhill J."/>
            <person name="Rea M.C."/>
            <person name="O'Sullivan O."/>
            <person name="Ritari J."/>
            <person name="Douillard F.P."/>
            <person name="Paul Ross R."/>
            <person name="Yang R."/>
            <person name="Briner A.E."/>
            <person name="Felis G.E."/>
            <person name="de Vos W.M."/>
            <person name="Barrangou R."/>
            <person name="Klaenhammer T.R."/>
            <person name="Caufield P.W."/>
            <person name="Cui Y."/>
            <person name="Zhang H."/>
            <person name="O'Toole P.W."/>
        </authorList>
    </citation>
    <scope>NUCLEOTIDE SEQUENCE [LARGE SCALE GENOMIC DNA]</scope>
    <source>
        <strain evidence="9 12">ATCC BAA-66</strain>
        <strain evidence="10 11">DSM 13344</strain>
    </source>
</reference>
<dbReference type="NCBIfam" id="NF041568">
    <property type="entry name" value="Jag_EloR"/>
    <property type="match status" value="1"/>
</dbReference>
<comment type="function">
    <text evidence="6">A probable RNA chaperone. Forms a complex with KhpA which binds to cellular RNA and controls its expression. Plays a role in peptidoglycan (PG) homeostasis and cell length regulation.</text>
</comment>
<feature type="compositionally biased region" description="Basic residues" evidence="7">
    <location>
        <begin position="90"/>
        <end position="113"/>
    </location>
</feature>
<comment type="subcellular location">
    <subcellularLocation>
        <location evidence="6">Cytoplasm</location>
    </subcellularLocation>
</comment>
<comment type="caution">
    <text evidence="6">Lacks conserved residue(s) required for the propagation of feature annotation.</text>
</comment>
<dbReference type="PANTHER" id="PTHR35800:SF1">
    <property type="entry name" value="RNA-BINDING PROTEIN KHPB"/>
    <property type="match status" value="1"/>
</dbReference>
<accession>A0A0R2FX95</accession>
<dbReference type="Pfam" id="PF01424">
    <property type="entry name" value="R3H"/>
    <property type="match status" value="1"/>
</dbReference>
<dbReference type="CDD" id="cd02414">
    <property type="entry name" value="KH-II_Jag"/>
    <property type="match status" value="1"/>
</dbReference>
<evidence type="ECO:0000313" key="11">
    <source>
        <dbReference type="Proteomes" id="UP000051645"/>
    </source>
</evidence>
<dbReference type="CDD" id="cd02644">
    <property type="entry name" value="R3H_jag"/>
    <property type="match status" value="1"/>
</dbReference>
<dbReference type="Proteomes" id="UP000051751">
    <property type="component" value="Unassembled WGS sequence"/>
</dbReference>
<dbReference type="SMART" id="SM00393">
    <property type="entry name" value="R3H"/>
    <property type="match status" value="1"/>
</dbReference>
<evidence type="ECO:0000256" key="4">
    <source>
        <dbReference type="ARBA" id="ARBA00023186"/>
    </source>
</evidence>
<comment type="similarity">
    <text evidence="6">Belongs to the KhpB RNA-binding protein family.</text>
</comment>
<dbReference type="GO" id="GO:0003723">
    <property type="term" value="F:RNA binding"/>
    <property type="evidence" value="ECO:0007669"/>
    <property type="project" value="UniProtKB-UniRule"/>
</dbReference>
<dbReference type="Gene3D" id="3.30.30.80">
    <property type="entry name" value="probable RNA-binding protein from clostridium symbiosum atcc 14940"/>
    <property type="match status" value="1"/>
</dbReference>
<feature type="domain" description="R3H" evidence="8">
    <location>
        <begin position="210"/>
        <end position="276"/>
    </location>
</feature>
<dbReference type="InterPro" id="IPR015946">
    <property type="entry name" value="KH_dom-like_a/b"/>
</dbReference>
<dbReference type="SMART" id="SM01245">
    <property type="entry name" value="Jag_N"/>
    <property type="match status" value="1"/>
</dbReference>
<keyword evidence="3 6" id="KW-0133">Cell shape</keyword>
<dbReference type="InterPro" id="IPR038247">
    <property type="entry name" value="Jag_N_dom_sf"/>
</dbReference>
<keyword evidence="5 6" id="KW-0961">Cell wall biogenesis/degradation</keyword>
<evidence type="ECO:0000313" key="10">
    <source>
        <dbReference type="EMBL" id="KRN32979.1"/>
    </source>
</evidence>
<dbReference type="OrthoDB" id="9794483at2"/>
<comment type="subunit">
    <text evidence="6">Forms a complex with KhpA.</text>
</comment>
<proteinExistence type="inferred from homology"/>
<dbReference type="Gene3D" id="3.30.300.20">
    <property type="match status" value="1"/>
</dbReference>
<evidence type="ECO:0000256" key="5">
    <source>
        <dbReference type="ARBA" id="ARBA00023316"/>
    </source>
</evidence>
<dbReference type="GO" id="GO:0009252">
    <property type="term" value="P:peptidoglycan biosynthetic process"/>
    <property type="evidence" value="ECO:0007669"/>
    <property type="project" value="UniProtKB-UniRule"/>
</dbReference>
<keyword evidence="11" id="KW-1185">Reference proteome</keyword>
<organism evidence="10 11">
    <name type="scientific">Lactobacillus selangorensis</name>
    <dbReference type="NCBI Taxonomy" id="81857"/>
    <lineage>
        <taxon>Bacteria</taxon>
        <taxon>Bacillati</taxon>
        <taxon>Bacillota</taxon>
        <taxon>Bacilli</taxon>
        <taxon>Lactobacillales</taxon>
        <taxon>Lactobacillaceae</taxon>
        <taxon>Lactobacillus</taxon>
    </lineage>
</organism>
<dbReference type="InterPro" id="IPR001374">
    <property type="entry name" value="R3H_dom"/>
</dbReference>
<dbReference type="EMBL" id="JQAT01000002">
    <property type="protein sequence ID" value="KRN28611.1"/>
    <property type="molecule type" value="Genomic_DNA"/>
</dbReference>
<evidence type="ECO:0000256" key="3">
    <source>
        <dbReference type="ARBA" id="ARBA00022960"/>
    </source>
</evidence>
<dbReference type="Pfam" id="PF13083">
    <property type="entry name" value="KH_KhpA-B"/>
    <property type="match status" value="1"/>
</dbReference>
<dbReference type="GO" id="GO:0071555">
    <property type="term" value="P:cell wall organization"/>
    <property type="evidence" value="ECO:0007669"/>
    <property type="project" value="UniProtKB-KW"/>
</dbReference>
<comment type="caution">
    <text evidence="10">The sequence shown here is derived from an EMBL/GenBank/DDBJ whole genome shotgun (WGS) entry which is preliminary data.</text>
</comment>
<evidence type="ECO:0000313" key="9">
    <source>
        <dbReference type="EMBL" id="KRN28611.1"/>
    </source>
</evidence>
<dbReference type="PATRIC" id="fig|81857.3.peg.813"/>
<evidence type="ECO:0000256" key="6">
    <source>
        <dbReference type="HAMAP-Rule" id="MF_00867"/>
    </source>
</evidence>
<evidence type="ECO:0000259" key="8">
    <source>
        <dbReference type="PROSITE" id="PS51061"/>
    </source>
</evidence>
<evidence type="ECO:0000256" key="1">
    <source>
        <dbReference type="ARBA" id="ARBA00022490"/>
    </source>
</evidence>
<dbReference type="InterPro" id="IPR034079">
    <property type="entry name" value="R3H_KhpB"/>
</dbReference>